<dbReference type="NCBIfam" id="NF000818">
    <property type="entry name" value="PRK00062.1"/>
    <property type="match status" value="1"/>
</dbReference>
<dbReference type="SUPFAM" id="SSF53383">
    <property type="entry name" value="PLP-dependent transferases"/>
    <property type="match status" value="1"/>
</dbReference>
<comment type="caution">
    <text evidence="8">The sequence shown here is derived from an EMBL/GenBank/DDBJ whole genome shotgun (WGS) entry which is preliminary data.</text>
</comment>
<comment type="cofactor">
    <cofactor evidence="1 7">
        <name>pyridoxal 5'-phosphate</name>
        <dbReference type="ChEBI" id="CHEBI:597326"/>
    </cofactor>
</comment>
<dbReference type="PANTHER" id="PTHR43713">
    <property type="entry name" value="GLUTAMATE-1-SEMIALDEHYDE 2,1-AMINOMUTASE"/>
    <property type="match status" value="1"/>
</dbReference>
<dbReference type="Gene3D" id="3.40.640.10">
    <property type="entry name" value="Type I PLP-dependent aspartate aminotransferase-like (Major domain)"/>
    <property type="match status" value="1"/>
</dbReference>
<evidence type="ECO:0000256" key="6">
    <source>
        <dbReference type="ARBA" id="ARBA00023244"/>
    </source>
</evidence>
<dbReference type="Gene3D" id="3.90.1150.10">
    <property type="entry name" value="Aspartate Aminotransferase, domain 1"/>
    <property type="match status" value="1"/>
</dbReference>
<evidence type="ECO:0000256" key="1">
    <source>
        <dbReference type="ARBA" id="ARBA00001933"/>
    </source>
</evidence>
<dbReference type="InterPro" id="IPR015424">
    <property type="entry name" value="PyrdxlP-dep_Trfase"/>
</dbReference>
<dbReference type="EMBL" id="BSSU01000011">
    <property type="protein sequence ID" value="GLX82924.1"/>
    <property type="molecule type" value="Genomic_DNA"/>
</dbReference>
<evidence type="ECO:0000313" key="8">
    <source>
        <dbReference type="EMBL" id="GLX82924.1"/>
    </source>
</evidence>
<dbReference type="InterPro" id="IPR049704">
    <property type="entry name" value="Aminotrans_3_PPA_site"/>
</dbReference>
<dbReference type="EC" id="5.4.3.8" evidence="7"/>
<dbReference type="CDD" id="cd00610">
    <property type="entry name" value="OAT_like"/>
    <property type="match status" value="1"/>
</dbReference>
<sequence>MLGTSIIYKRTNMQKSSELFESAKNIIPGGVNSPVRAFNGVGGEPCFIEKADGAYIFDADGNKYIDYVGSWGPMILGHNHPVIKKAVIETAENGLSFGAPTALEITMAEKVRELVPSMEKLRMVSSGTEATMSAIRLARGYTGRDKILKFEGCYHGHADSLLVKAGSGALTLGVPSSPGIPESFAEHTLTVSFNKLDEVKAIFEKLGDQIACIIVEPVAGNMNCIPPVEGFLEGLRDICDQYKSVLIFDEVMTGFRVALGGAQAFYNIKPDLTTLGKVIGGGMPVGAFGGKAEIMDFIAPVGPVYQAGTLSGNPIAMAAGLASLNELSTGDKHTQLAKATEKLAMGFKAAAERNGVSLSINYAGAMFGFFFTDEKTVTTYQQATECDADKFKRFFHFMLDEGVYLAPSAFEASFLSTAHTDDKIEATLAAADRCFAKL</sequence>
<keyword evidence="5 7" id="KW-0413">Isomerase</keyword>
<comment type="pathway">
    <text evidence="2">Porphyrin-containing compound metabolism; protoporphyrin-IX biosynthesis; 5-aminolevulinate from L-glutamyl-tRNA(Glu): step 2/2.</text>
</comment>
<dbReference type="InterPro" id="IPR015421">
    <property type="entry name" value="PyrdxlP-dep_Trfase_major"/>
</dbReference>
<name>A0ABQ6H617_9GAMM</name>
<comment type="subcellular location">
    <subcellularLocation>
        <location evidence="7">Cytoplasm</location>
    </subcellularLocation>
</comment>
<evidence type="ECO:0000256" key="3">
    <source>
        <dbReference type="ARBA" id="ARBA00008981"/>
    </source>
</evidence>
<protein>
    <recommendedName>
        <fullName evidence="7">Glutamate-1-semialdehyde 2,1-aminomutase</fullName>
        <shortName evidence="7">GSA</shortName>
        <ecNumber evidence="7">5.4.3.8</ecNumber>
    </recommendedName>
    <alternativeName>
        <fullName evidence="7">Glutamate-1-semialdehyde aminotransferase</fullName>
        <shortName evidence="7">GSA-AT</shortName>
    </alternativeName>
</protein>
<proteinExistence type="inferred from homology"/>
<gene>
    <name evidence="7 8" type="primary">hemL</name>
    <name evidence="8" type="ORF">theurythT_23760</name>
</gene>
<evidence type="ECO:0000256" key="5">
    <source>
        <dbReference type="ARBA" id="ARBA00023235"/>
    </source>
</evidence>
<evidence type="ECO:0000256" key="2">
    <source>
        <dbReference type="ARBA" id="ARBA00004819"/>
    </source>
</evidence>
<accession>A0ABQ6H617</accession>
<reference evidence="8 9" key="1">
    <citation type="submission" date="2023-03" db="EMBL/GenBank/DDBJ databases">
        <title>Draft genome sequence of Thalassotalea eurytherma JCM 18482T.</title>
        <authorList>
            <person name="Sawabe T."/>
        </authorList>
    </citation>
    <scope>NUCLEOTIDE SEQUENCE [LARGE SCALE GENOMIC DNA]</scope>
    <source>
        <strain evidence="8 9">JCM 18482</strain>
    </source>
</reference>
<dbReference type="PROSITE" id="PS00600">
    <property type="entry name" value="AA_TRANSFER_CLASS_3"/>
    <property type="match status" value="1"/>
</dbReference>
<organism evidence="8 9">
    <name type="scientific">Thalassotalea eurytherma</name>
    <dbReference type="NCBI Taxonomy" id="1144278"/>
    <lineage>
        <taxon>Bacteria</taxon>
        <taxon>Pseudomonadati</taxon>
        <taxon>Pseudomonadota</taxon>
        <taxon>Gammaproteobacteria</taxon>
        <taxon>Alteromonadales</taxon>
        <taxon>Colwelliaceae</taxon>
        <taxon>Thalassotalea</taxon>
    </lineage>
</organism>
<comment type="subunit">
    <text evidence="7">Homodimer.</text>
</comment>
<dbReference type="NCBIfam" id="TIGR00713">
    <property type="entry name" value="hemL"/>
    <property type="match status" value="1"/>
</dbReference>
<keyword evidence="7" id="KW-0963">Cytoplasm</keyword>
<keyword evidence="4 7" id="KW-0663">Pyridoxal phosphate</keyword>
<dbReference type="Pfam" id="PF00202">
    <property type="entry name" value="Aminotran_3"/>
    <property type="match status" value="1"/>
</dbReference>
<feature type="modified residue" description="N6-(pyridoxal phosphate)lysine" evidence="7">
    <location>
        <position position="277"/>
    </location>
</feature>
<keyword evidence="6 7" id="KW-0627">Porphyrin biosynthesis</keyword>
<comment type="catalytic activity">
    <reaction evidence="7">
        <text>(S)-4-amino-5-oxopentanoate = 5-aminolevulinate</text>
        <dbReference type="Rhea" id="RHEA:14265"/>
        <dbReference type="ChEBI" id="CHEBI:57501"/>
        <dbReference type="ChEBI" id="CHEBI:356416"/>
        <dbReference type="EC" id="5.4.3.8"/>
    </reaction>
</comment>
<dbReference type="InterPro" id="IPR004639">
    <property type="entry name" value="4pyrrol_synth_GluAld_NH2Trfase"/>
</dbReference>
<dbReference type="HAMAP" id="MF_00375">
    <property type="entry name" value="HemL_aminotrans_3"/>
    <property type="match status" value="1"/>
</dbReference>
<dbReference type="InterPro" id="IPR005814">
    <property type="entry name" value="Aminotrans_3"/>
</dbReference>
<evidence type="ECO:0000313" key="9">
    <source>
        <dbReference type="Proteomes" id="UP001157133"/>
    </source>
</evidence>
<keyword evidence="9" id="KW-1185">Reference proteome</keyword>
<evidence type="ECO:0000256" key="7">
    <source>
        <dbReference type="HAMAP-Rule" id="MF_00375"/>
    </source>
</evidence>
<dbReference type="InterPro" id="IPR015422">
    <property type="entry name" value="PyrdxlP-dep_Trfase_small"/>
</dbReference>
<dbReference type="PANTHER" id="PTHR43713:SF3">
    <property type="entry name" value="GLUTAMATE-1-SEMIALDEHYDE 2,1-AMINOMUTASE 1, CHLOROPLASTIC-RELATED"/>
    <property type="match status" value="1"/>
</dbReference>
<dbReference type="Proteomes" id="UP001157133">
    <property type="component" value="Unassembled WGS sequence"/>
</dbReference>
<comment type="similarity">
    <text evidence="3 7">Belongs to the class-III pyridoxal-phosphate-dependent aminotransferase family. HemL subfamily.</text>
</comment>
<evidence type="ECO:0000256" key="4">
    <source>
        <dbReference type="ARBA" id="ARBA00022898"/>
    </source>
</evidence>